<evidence type="ECO:0000256" key="3">
    <source>
        <dbReference type="SAM" id="MobiDB-lite"/>
    </source>
</evidence>
<reference evidence="5 6" key="1">
    <citation type="submission" date="2022-06" db="EMBL/GenBank/DDBJ databases">
        <title>Actinoplanes abujensis sp. nov., isolated from Nigerian arid soil.</title>
        <authorList>
            <person name="Ding P."/>
        </authorList>
    </citation>
    <scope>NUCLEOTIDE SEQUENCE [LARGE SCALE GENOMIC DNA]</scope>
    <source>
        <strain evidence="6">TRM88002</strain>
    </source>
</reference>
<evidence type="ECO:0000313" key="6">
    <source>
        <dbReference type="Proteomes" id="UP001523216"/>
    </source>
</evidence>
<dbReference type="InterPro" id="IPR036116">
    <property type="entry name" value="FN3_sf"/>
</dbReference>
<organism evidence="5 6">
    <name type="scientific">Paractinoplanes hotanensis</name>
    <dbReference type="NCBI Taxonomy" id="2906497"/>
    <lineage>
        <taxon>Bacteria</taxon>
        <taxon>Bacillati</taxon>
        <taxon>Actinomycetota</taxon>
        <taxon>Actinomycetes</taxon>
        <taxon>Micromonosporales</taxon>
        <taxon>Micromonosporaceae</taxon>
        <taxon>Paractinoplanes</taxon>
    </lineage>
</organism>
<gene>
    <name evidence="5" type="ORF">LXN57_15005</name>
</gene>
<keyword evidence="2" id="KW-0119">Carbohydrate metabolism</keyword>
<dbReference type="SUPFAM" id="SSF49265">
    <property type="entry name" value="Fibronectin type III"/>
    <property type="match status" value="1"/>
</dbReference>
<dbReference type="InterPro" id="IPR013783">
    <property type="entry name" value="Ig-like_fold"/>
</dbReference>
<evidence type="ECO:0000256" key="2">
    <source>
        <dbReference type="ARBA" id="ARBA00023326"/>
    </source>
</evidence>
<sequence length="203" mass="21356">MRTYALGRKVTVAALGTLALSGCDLPGTGKDQAGAMAANPVGDSWIIVKEGERPAEDEPAAAPPVEEDKQEEEDALPVPETAEAVAAPHDPRCIGTTPAGVIAPLTVKVGTTTATVTWYHPGDPAITTYRITSISQDPVPGPQPDLAWQDKKPADGCSNLSVTVTGLQRNNRYVFSVDAVRKPTWTDTTRAATIARSEAVLTK</sequence>
<accession>A0ABT0XYK4</accession>
<dbReference type="CDD" id="cd00063">
    <property type="entry name" value="FN3"/>
    <property type="match status" value="1"/>
</dbReference>
<keyword evidence="6" id="KW-1185">Reference proteome</keyword>
<evidence type="ECO:0000259" key="4">
    <source>
        <dbReference type="SMART" id="SM00060"/>
    </source>
</evidence>
<dbReference type="EMBL" id="JAMQOL010000017">
    <property type="protein sequence ID" value="MCM4078879.1"/>
    <property type="molecule type" value="Genomic_DNA"/>
</dbReference>
<keyword evidence="1" id="KW-0326">Glycosidase</keyword>
<evidence type="ECO:0000313" key="5">
    <source>
        <dbReference type="EMBL" id="MCM4078879.1"/>
    </source>
</evidence>
<dbReference type="RefSeq" id="WP_251798772.1">
    <property type="nucleotide sequence ID" value="NZ_JAMQOL010000017.1"/>
</dbReference>
<comment type="caution">
    <text evidence="5">The sequence shown here is derived from an EMBL/GenBank/DDBJ whole genome shotgun (WGS) entry which is preliminary data.</text>
</comment>
<proteinExistence type="predicted"/>
<dbReference type="Gene3D" id="2.60.40.10">
    <property type="entry name" value="Immunoglobulins"/>
    <property type="match status" value="1"/>
</dbReference>
<dbReference type="Pfam" id="PF00041">
    <property type="entry name" value="fn3"/>
    <property type="match status" value="1"/>
</dbReference>
<feature type="region of interest" description="Disordered" evidence="3">
    <location>
        <begin position="50"/>
        <end position="76"/>
    </location>
</feature>
<dbReference type="InterPro" id="IPR003961">
    <property type="entry name" value="FN3_dom"/>
</dbReference>
<protein>
    <submittedName>
        <fullName evidence="5">Fibronectin type III domain-containing protein</fullName>
    </submittedName>
</protein>
<keyword evidence="2" id="KW-0624">Polysaccharide degradation</keyword>
<dbReference type="Proteomes" id="UP001523216">
    <property type="component" value="Unassembled WGS sequence"/>
</dbReference>
<dbReference type="PROSITE" id="PS51257">
    <property type="entry name" value="PROKAR_LIPOPROTEIN"/>
    <property type="match status" value="1"/>
</dbReference>
<name>A0ABT0XYK4_9ACTN</name>
<evidence type="ECO:0000256" key="1">
    <source>
        <dbReference type="ARBA" id="ARBA00023295"/>
    </source>
</evidence>
<feature type="domain" description="Fibronectin type-III" evidence="4">
    <location>
        <begin position="98"/>
        <end position="186"/>
    </location>
</feature>
<keyword evidence="1" id="KW-0378">Hydrolase</keyword>
<dbReference type="SMART" id="SM00060">
    <property type="entry name" value="FN3"/>
    <property type="match status" value="1"/>
</dbReference>